<dbReference type="Proteomes" id="UP000218899">
    <property type="component" value="Chromosome"/>
</dbReference>
<evidence type="ECO:0000256" key="1">
    <source>
        <dbReference type="SAM" id="MobiDB-lite"/>
    </source>
</evidence>
<dbReference type="Gene3D" id="2.30.30.240">
    <property type="entry name" value="PRC-barrel domain"/>
    <property type="match status" value="1"/>
</dbReference>
<reference evidence="3 4" key="1">
    <citation type="submission" date="2015-08" db="EMBL/GenBank/DDBJ databases">
        <title>Complete genome sequence of Sulfurifustis variabilis.</title>
        <authorList>
            <person name="Miura A."/>
            <person name="Kojima H."/>
            <person name="Fukui M."/>
        </authorList>
    </citation>
    <scope>NUCLEOTIDE SEQUENCE [LARGE SCALE GENOMIC DNA]</scope>
    <source>
        <strain evidence="4">skN76</strain>
    </source>
</reference>
<dbReference type="PANTHER" id="PTHR36505">
    <property type="entry name" value="BLR1072 PROTEIN"/>
    <property type="match status" value="1"/>
</dbReference>
<feature type="domain" description="PRC-barrel" evidence="2">
    <location>
        <begin position="31"/>
        <end position="107"/>
    </location>
</feature>
<protein>
    <submittedName>
        <fullName evidence="3">Photosystem reaction center subunit H</fullName>
    </submittedName>
</protein>
<feature type="region of interest" description="Disordered" evidence="1">
    <location>
        <begin position="1"/>
        <end position="36"/>
    </location>
</feature>
<evidence type="ECO:0000259" key="2">
    <source>
        <dbReference type="Pfam" id="PF05239"/>
    </source>
</evidence>
<evidence type="ECO:0000313" key="3">
    <source>
        <dbReference type="EMBL" id="BAU49343.1"/>
    </source>
</evidence>
<keyword evidence="4" id="KW-1185">Reference proteome</keyword>
<organism evidence="3 4">
    <name type="scientific">Sulfurifustis variabilis</name>
    <dbReference type="NCBI Taxonomy" id="1675686"/>
    <lineage>
        <taxon>Bacteria</taxon>
        <taxon>Pseudomonadati</taxon>
        <taxon>Pseudomonadota</taxon>
        <taxon>Gammaproteobacteria</taxon>
        <taxon>Acidiferrobacterales</taxon>
        <taxon>Acidiferrobacteraceae</taxon>
        <taxon>Sulfurifustis</taxon>
    </lineage>
</organism>
<name>A0A1B4V732_9GAMM</name>
<dbReference type="AlphaFoldDB" id="A0A1B4V732"/>
<dbReference type="EMBL" id="AP014936">
    <property type="protein sequence ID" value="BAU49343.1"/>
    <property type="molecule type" value="Genomic_DNA"/>
</dbReference>
<proteinExistence type="predicted"/>
<dbReference type="SUPFAM" id="SSF50346">
    <property type="entry name" value="PRC-barrel domain"/>
    <property type="match status" value="1"/>
</dbReference>
<dbReference type="InterPro" id="IPR027275">
    <property type="entry name" value="PRC-brl_dom"/>
</dbReference>
<evidence type="ECO:0000313" key="4">
    <source>
        <dbReference type="Proteomes" id="UP000218899"/>
    </source>
</evidence>
<dbReference type="PANTHER" id="PTHR36505:SF1">
    <property type="entry name" value="BLR1072 PROTEIN"/>
    <property type="match status" value="1"/>
</dbReference>
<dbReference type="RefSeq" id="WP_096461757.1">
    <property type="nucleotide sequence ID" value="NZ_AP014936.1"/>
</dbReference>
<dbReference type="OrthoDB" id="286778at2"/>
<dbReference type="Pfam" id="PF05239">
    <property type="entry name" value="PRC"/>
    <property type="match status" value="1"/>
</dbReference>
<feature type="compositionally biased region" description="Basic and acidic residues" evidence="1">
    <location>
        <begin position="1"/>
        <end position="28"/>
    </location>
</feature>
<dbReference type="KEGG" id="sva:SVA_2795"/>
<accession>A0A1B4V732</accession>
<sequence length="145" mass="16122">MTDQDRDTKVAERATDNDVRGPDMRHGPGPELMGASTLIGDHVRNKQDEELGDIKEIMLDTRTGEVSYAVLSFGGFLGMGDKLFAVPWEALTLDTEHKGFLLDVDRARLKDAPGFDKSKWPDMSDPSWVKRVRSYYGSGTSSDRA</sequence>
<gene>
    <name evidence="3" type="ORF">SVA_2795</name>
</gene>
<dbReference type="InterPro" id="IPR011033">
    <property type="entry name" value="PRC_barrel-like_sf"/>
</dbReference>